<reference evidence="2 3" key="1">
    <citation type="journal article" date="2015" name="Stand. Genomic Sci.">
        <title>Genomic Encyclopedia of Bacterial and Archaeal Type Strains, Phase III: the genomes of soil and plant-associated and newly described type strains.</title>
        <authorList>
            <person name="Whitman W.B."/>
            <person name="Woyke T."/>
            <person name="Klenk H.P."/>
            <person name="Zhou Y."/>
            <person name="Lilburn T.G."/>
            <person name="Beck B.J."/>
            <person name="De Vos P."/>
            <person name="Vandamme P."/>
            <person name="Eisen J.A."/>
            <person name="Garrity G."/>
            <person name="Hugenholtz P."/>
            <person name="Kyrpides N.C."/>
        </authorList>
    </citation>
    <scope>NUCLEOTIDE SEQUENCE [LARGE SCALE GENOMIC DNA]</scope>
    <source>
        <strain evidence="2 3">VKM Ac-2572</strain>
    </source>
</reference>
<comment type="caution">
    <text evidence="2">The sequence shown here is derived from an EMBL/GenBank/DDBJ whole genome shotgun (WGS) entry which is preliminary data.</text>
</comment>
<dbReference type="InterPro" id="IPR025334">
    <property type="entry name" value="DUF4240"/>
</dbReference>
<sequence length="185" mass="20060">MGVDRDGFWGLVEDARGGVDDTVADPDGVADALTKLLGGLEAEEIAGFGAEFARLQVESYRWDLWAAAYLINSGASEDGFDSFRGWLIAQGRETWEAALAVPDSLADVVDEDRPEDFEGFDGEALLHVGSHAYKNVTGDEAAYWKAVDAQAPDLPDLPAGKEIDFDDEDDLHTHLPRLAALYLDS</sequence>
<evidence type="ECO:0000313" key="2">
    <source>
        <dbReference type="EMBL" id="TCO19047.1"/>
    </source>
</evidence>
<feature type="domain" description="DUF4240" evidence="1">
    <location>
        <begin position="4"/>
        <end position="134"/>
    </location>
</feature>
<name>A0A4R2H224_9ACTN</name>
<evidence type="ECO:0000313" key="3">
    <source>
        <dbReference type="Proteomes" id="UP000294508"/>
    </source>
</evidence>
<protein>
    <submittedName>
        <fullName evidence="2">Uncharacterized protein DUF4240</fullName>
    </submittedName>
</protein>
<gene>
    <name evidence="2" type="ORF">EV652_11423</name>
</gene>
<keyword evidence="3" id="KW-1185">Reference proteome</keyword>
<dbReference type="AlphaFoldDB" id="A0A4R2H224"/>
<accession>A0A4R2H224</accession>
<organism evidence="2 3">
    <name type="scientific">Kribbella steppae</name>
    <dbReference type="NCBI Taxonomy" id="2512223"/>
    <lineage>
        <taxon>Bacteria</taxon>
        <taxon>Bacillati</taxon>
        <taxon>Actinomycetota</taxon>
        <taxon>Actinomycetes</taxon>
        <taxon>Propionibacteriales</taxon>
        <taxon>Kribbellaceae</taxon>
        <taxon>Kribbella</taxon>
    </lineage>
</organism>
<evidence type="ECO:0000259" key="1">
    <source>
        <dbReference type="Pfam" id="PF14024"/>
    </source>
</evidence>
<dbReference type="Proteomes" id="UP000294508">
    <property type="component" value="Unassembled WGS sequence"/>
</dbReference>
<dbReference type="Pfam" id="PF14024">
    <property type="entry name" value="DUF4240"/>
    <property type="match status" value="1"/>
</dbReference>
<proteinExistence type="predicted"/>
<dbReference type="EMBL" id="SLWN01000014">
    <property type="protein sequence ID" value="TCO19047.1"/>
    <property type="molecule type" value="Genomic_DNA"/>
</dbReference>